<dbReference type="PANTHER" id="PTHR13924:SF10">
    <property type="entry name" value="TRANSFORMING ACIDIC COILED-COIL PROTEIN, ISOFORM K"/>
    <property type="match status" value="1"/>
</dbReference>
<evidence type="ECO:0000256" key="2">
    <source>
        <dbReference type="SAM" id="MobiDB-lite"/>
    </source>
</evidence>
<name>A0A3N2PJF1_SODAK</name>
<feature type="compositionally biased region" description="Basic and acidic residues" evidence="2">
    <location>
        <begin position="164"/>
        <end position="174"/>
    </location>
</feature>
<accession>A0A3N2PJF1</accession>
<evidence type="ECO:0000313" key="4">
    <source>
        <dbReference type="Proteomes" id="UP000272025"/>
    </source>
</evidence>
<dbReference type="AlphaFoldDB" id="A0A3N2PJF1"/>
<feature type="compositionally biased region" description="Polar residues" evidence="2">
    <location>
        <begin position="615"/>
        <end position="627"/>
    </location>
</feature>
<dbReference type="InterPro" id="IPR024312">
    <property type="entry name" value="TACC_fungi"/>
</dbReference>
<feature type="region of interest" description="Disordered" evidence="2">
    <location>
        <begin position="222"/>
        <end position="248"/>
    </location>
</feature>
<feature type="coiled-coil region" evidence="1">
    <location>
        <begin position="507"/>
        <end position="534"/>
    </location>
</feature>
<feature type="compositionally biased region" description="Polar residues" evidence="2">
    <location>
        <begin position="663"/>
        <end position="680"/>
    </location>
</feature>
<feature type="compositionally biased region" description="Low complexity" evidence="2">
    <location>
        <begin position="715"/>
        <end position="725"/>
    </location>
</feature>
<feature type="region of interest" description="Disordered" evidence="2">
    <location>
        <begin position="1"/>
        <end position="186"/>
    </location>
</feature>
<dbReference type="GO" id="GO:0005737">
    <property type="term" value="C:cytoplasm"/>
    <property type="evidence" value="ECO:0007669"/>
    <property type="project" value="TreeGrafter"/>
</dbReference>
<dbReference type="PANTHER" id="PTHR13924">
    <property type="entry name" value="TRANSFORMING ACIDIC COILED-COIL CONTAINING PROTEIN 1/2"/>
    <property type="match status" value="1"/>
</dbReference>
<dbReference type="GeneID" id="39581744"/>
<keyword evidence="4" id="KW-1185">Reference proteome</keyword>
<evidence type="ECO:0000256" key="1">
    <source>
        <dbReference type="SAM" id="Coils"/>
    </source>
</evidence>
<dbReference type="RefSeq" id="XP_028462463.1">
    <property type="nucleotide sequence ID" value="XM_028613266.1"/>
</dbReference>
<organism evidence="3 4">
    <name type="scientific">Sodiomyces alkalinus (strain CBS 110278 / VKM F-3762 / F11)</name>
    <name type="common">Alkaliphilic filamentous fungus</name>
    <dbReference type="NCBI Taxonomy" id="1314773"/>
    <lineage>
        <taxon>Eukaryota</taxon>
        <taxon>Fungi</taxon>
        <taxon>Dikarya</taxon>
        <taxon>Ascomycota</taxon>
        <taxon>Pezizomycotina</taxon>
        <taxon>Sordariomycetes</taxon>
        <taxon>Hypocreomycetidae</taxon>
        <taxon>Glomerellales</taxon>
        <taxon>Plectosphaerellaceae</taxon>
        <taxon>Sodiomyces</taxon>
    </lineage>
</organism>
<feature type="compositionally biased region" description="Basic and acidic residues" evidence="2">
    <location>
        <begin position="442"/>
        <end position="453"/>
    </location>
</feature>
<reference evidence="3 4" key="1">
    <citation type="journal article" date="2018" name="Mol. Ecol.">
        <title>The obligate alkalophilic soda-lake fungus Sodiomyces alkalinus has shifted to a protein diet.</title>
        <authorList>
            <person name="Grum-Grzhimaylo A.A."/>
            <person name="Falkoski D.L."/>
            <person name="van den Heuvel J."/>
            <person name="Valero-Jimenez C.A."/>
            <person name="Min B."/>
            <person name="Choi I.G."/>
            <person name="Lipzen A."/>
            <person name="Daum C.G."/>
            <person name="Aanen D.K."/>
            <person name="Tsang A."/>
            <person name="Henrissat B."/>
            <person name="Bilanenko E.N."/>
            <person name="de Vries R.P."/>
            <person name="van Kan J.A.L."/>
            <person name="Grigoriev I.V."/>
            <person name="Debets A.J.M."/>
        </authorList>
    </citation>
    <scope>NUCLEOTIDE SEQUENCE [LARGE SCALE GENOMIC DNA]</scope>
    <source>
        <strain evidence="3 4">F11</strain>
    </source>
</reference>
<sequence>MASPLSPTKQSTLNLATPPTSRRHFDQYEVHVYTEQSSSSSSTTTTTTSTTPPSYATTATTSSSAAVHLEIDAGPSSRPGKENVMSPPKQRHSRIMSGNELSPLKILSASEPNFDRQLSSPARASRKSILSPEKRFPVRSSRSGSRERTVSLEDAIFEDDDDEGKDKDEDRDVGAHSPQSVDKMMHHDNSFEAALGPDDTMMSAFSTFSAVPEMTMLAKFGNSPTRPDPSPSRTARPMSVQQDSSGNTTNLLMDFTDQLRFPGRANGRPTNTSSPPNNLNGFANSYMATPARAAQSLLDFDIPPMPTPRSIPTVTPRELESLKSSFLSEISSLKASLSGKEAEVQSLKTAVGDAEKRVGESMERVREVESEREQLVAEKEGWERRSREMESVLRSVKEEIVLGQREREELEYKLSESEQRREAAETMAQEAESKLAGMRAGRATEENARDKARSPGGGNGNSSSSSNNNQNASREVEMAVERVARELHALYKSKHETKVAALKKSYEGRWEKKVRELENKLGELGEENERLRLGRDATMTRVDHHMQAAEEERKAQAIHNSAQIKELGAEVDKLHAVLRTVQDDNAELRALLETERVEKGELVMLAEEMMAMQTTVASPAQPSTVRKTQPMSAAAAPPPPPQPSSEPTQARTPGKMRTPGPASRTQAQSGNENLRGSISRPSGLKAPGSSIVMPGRGGAAQHERTRSGAGPGLPRPGSGFGPRSGIISNIERMGNYRGRGE</sequence>
<dbReference type="OrthoDB" id="5367584at2759"/>
<feature type="region of interest" description="Disordered" evidence="2">
    <location>
        <begin position="615"/>
        <end position="741"/>
    </location>
</feature>
<feature type="compositionally biased region" description="Low complexity" evidence="2">
    <location>
        <begin position="461"/>
        <end position="473"/>
    </location>
</feature>
<evidence type="ECO:0000313" key="3">
    <source>
        <dbReference type="EMBL" id="ROT34657.1"/>
    </source>
</evidence>
<gene>
    <name evidence="3" type="ORF">SODALDRAFT_346764</name>
</gene>
<feature type="compositionally biased region" description="Basic and acidic residues" evidence="2">
    <location>
        <begin position="410"/>
        <end position="424"/>
    </location>
</feature>
<dbReference type="STRING" id="1314773.A0A3N2PJF1"/>
<dbReference type="GO" id="GO:0007052">
    <property type="term" value="P:mitotic spindle organization"/>
    <property type="evidence" value="ECO:0007669"/>
    <property type="project" value="InterPro"/>
</dbReference>
<feature type="compositionally biased region" description="Polar residues" evidence="2">
    <location>
        <begin position="1"/>
        <end position="20"/>
    </location>
</feature>
<dbReference type="Pfam" id="PF12709">
    <property type="entry name" value="Fungal_TACC"/>
    <property type="match status" value="1"/>
</dbReference>
<feature type="compositionally biased region" description="Polar residues" evidence="2">
    <location>
        <begin position="239"/>
        <end position="248"/>
    </location>
</feature>
<dbReference type="Gene3D" id="1.10.287.1490">
    <property type="match status" value="1"/>
</dbReference>
<proteinExistence type="predicted"/>
<protein>
    <submittedName>
        <fullName evidence="3">Uncharacterized protein</fullName>
    </submittedName>
</protein>
<feature type="compositionally biased region" description="Low complexity" evidence="2">
    <location>
        <begin position="37"/>
        <end position="66"/>
    </location>
</feature>
<dbReference type="EMBL" id="ML119066">
    <property type="protein sequence ID" value="ROT34657.1"/>
    <property type="molecule type" value="Genomic_DNA"/>
</dbReference>
<dbReference type="Proteomes" id="UP000272025">
    <property type="component" value="Unassembled WGS sequence"/>
</dbReference>
<keyword evidence="1" id="KW-0175">Coiled coil</keyword>
<feature type="region of interest" description="Disordered" evidence="2">
    <location>
        <begin position="410"/>
        <end position="476"/>
    </location>
</feature>
<dbReference type="InterPro" id="IPR039915">
    <property type="entry name" value="TACC"/>
</dbReference>